<accession>A0A0P8YJ35</accession>
<name>A0A0P8YJ35_DROAN</name>
<sequence length="79" mass="9029">MDGIKRQGSMKSERIPRFSFNFLVYAHRLRRLGLSFRRCHLQPAYVVKSAADIQPEGKYPYNSTGGFSSYSAEGELLQI</sequence>
<gene>
    <name evidence="1" type="primary">Dana\GF26450</name>
    <name evidence="1" type="ORF">GF26450</name>
</gene>
<organism evidence="1 2">
    <name type="scientific">Drosophila ananassae</name>
    <name type="common">Fruit fly</name>
    <dbReference type="NCBI Taxonomy" id="7217"/>
    <lineage>
        <taxon>Eukaryota</taxon>
        <taxon>Metazoa</taxon>
        <taxon>Ecdysozoa</taxon>
        <taxon>Arthropoda</taxon>
        <taxon>Hexapoda</taxon>
        <taxon>Insecta</taxon>
        <taxon>Pterygota</taxon>
        <taxon>Neoptera</taxon>
        <taxon>Endopterygota</taxon>
        <taxon>Diptera</taxon>
        <taxon>Brachycera</taxon>
        <taxon>Muscomorpha</taxon>
        <taxon>Ephydroidea</taxon>
        <taxon>Drosophilidae</taxon>
        <taxon>Drosophila</taxon>
        <taxon>Sophophora</taxon>
    </lineage>
</organism>
<keyword evidence="2" id="KW-1185">Reference proteome</keyword>
<reference evidence="1 2" key="1">
    <citation type="journal article" date="2007" name="Nature">
        <title>Evolution of genes and genomes on the Drosophila phylogeny.</title>
        <authorList>
            <consortium name="Drosophila 12 Genomes Consortium"/>
            <person name="Clark A.G."/>
            <person name="Eisen M.B."/>
            <person name="Smith D.R."/>
            <person name="Bergman C.M."/>
            <person name="Oliver B."/>
            <person name="Markow T.A."/>
            <person name="Kaufman T.C."/>
            <person name="Kellis M."/>
            <person name="Gelbart W."/>
            <person name="Iyer V.N."/>
            <person name="Pollard D.A."/>
            <person name="Sackton T.B."/>
            <person name="Larracuente A.M."/>
            <person name="Singh N.D."/>
            <person name="Abad J.P."/>
            <person name="Abt D.N."/>
            <person name="Adryan B."/>
            <person name="Aguade M."/>
            <person name="Akashi H."/>
            <person name="Anderson W.W."/>
            <person name="Aquadro C.F."/>
            <person name="Ardell D.H."/>
            <person name="Arguello R."/>
            <person name="Artieri C.G."/>
            <person name="Barbash D.A."/>
            <person name="Barker D."/>
            <person name="Barsanti P."/>
            <person name="Batterham P."/>
            <person name="Batzoglou S."/>
            <person name="Begun D."/>
            <person name="Bhutkar A."/>
            <person name="Blanco E."/>
            <person name="Bosak S.A."/>
            <person name="Bradley R.K."/>
            <person name="Brand A.D."/>
            <person name="Brent M.R."/>
            <person name="Brooks A.N."/>
            <person name="Brown R.H."/>
            <person name="Butlin R.K."/>
            <person name="Caggese C."/>
            <person name="Calvi B.R."/>
            <person name="Bernardo de Carvalho A."/>
            <person name="Caspi A."/>
            <person name="Castrezana S."/>
            <person name="Celniker S.E."/>
            <person name="Chang J.L."/>
            <person name="Chapple C."/>
            <person name="Chatterji S."/>
            <person name="Chinwalla A."/>
            <person name="Civetta A."/>
            <person name="Clifton S.W."/>
            <person name="Comeron J.M."/>
            <person name="Costello J.C."/>
            <person name="Coyne J.A."/>
            <person name="Daub J."/>
            <person name="David R.G."/>
            <person name="Delcher A.L."/>
            <person name="Delehaunty K."/>
            <person name="Do C.B."/>
            <person name="Ebling H."/>
            <person name="Edwards K."/>
            <person name="Eickbush T."/>
            <person name="Evans J.D."/>
            <person name="Filipski A."/>
            <person name="Findeiss S."/>
            <person name="Freyhult E."/>
            <person name="Fulton L."/>
            <person name="Fulton R."/>
            <person name="Garcia A.C."/>
            <person name="Gardiner A."/>
            <person name="Garfield D.A."/>
            <person name="Garvin B.E."/>
            <person name="Gibson G."/>
            <person name="Gilbert D."/>
            <person name="Gnerre S."/>
            <person name="Godfrey J."/>
            <person name="Good R."/>
            <person name="Gotea V."/>
            <person name="Gravely B."/>
            <person name="Greenberg A.J."/>
            <person name="Griffiths-Jones S."/>
            <person name="Gross S."/>
            <person name="Guigo R."/>
            <person name="Gustafson E.A."/>
            <person name="Haerty W."/>
            <person name="Hahn M.W."/>
            <person name="Halligan D.L."/>
            <person name="Halpern A.L."/>
            <person name="Halter G.M."/>
            <person name="Han M.V."/>
            <person name="Heger A."/>
            <person name="Hillier L."/>
            <person name="Hinrichs A.S."/>
            <person name="Holmes I."/>
            <person name="Hoskins R.A."/>
            <person name="Hubisz M.J."/>
            <person name="Hultmark D."/>
            <person name="Huntley M.A."/>
            <person name="Jaffe D.B."/>
            <person name="Jagadeeshan S."/>
            <person name="Jeck W.R."/>
            <person name="Johnson J."/>
            <person name="Jones C.D."/>
            <person name="Jordan W.C."/>
            <person name="Karpen G.H."/>
            <person name="Kataoka E."/>
            <person name="Keightley P.D."/>
            <person name="Kheradpour P."/>
            <person name="Kirkness E.F."/>
            <person name="Koerich L.B."/>
            <person name="Kristiansen K."/>
            <person name="Kudrna D."/>
            <person name="Kulathinal R.J."/>
            <person name="Kumar S."/>
            <person name="Kwok R."/>
            <person name="Lander E."/>
            <person name="Langley C.H."/>
            <person name="Lapoint R."/>
            <person name="Lazzaro B.P."/>
            <person name="Lee S.J."/>
            <person name="Levesque L."/>
            <person name="Li R."/>
            <person name="Lin C.F."/>
            <person name="Lin M.F."/>
            <person name="Lindblad-Toh K."/>
            <person name="Llopart A."/>
            <person name="Long M."/>
            <person name="Low L."/>
            <person name="Lozovsky E."/>
            <person name="Lu J."/>
            <person name="Luo M."/>
            <person name="Machado C.A."/>
            <person name="Makalowski W."/>
            <person name="Marzo M."/>
            <person name="Matsuda M."/>
            <person name="Matzkin L."/>
            <person name="McAllister B."/>
            <person name="McBride C.S."/>
            <person name="McKernan B."/>
            <person name="McKernan K."/>
            <person name="Mendez-Lago M."/>
            <person name="Minx P."/>
            <person name="Mollenhauer M.U."/>
            <person name="Montooth K."/>
            <person name="Mount S.M."/>
            <person name="Mu X."/>
            <person name="Myers E."/>
            <person name="Negre B."/>
            <person name="Newfeld S."/>
            <person name="Nielsen R."/>
            <person name="Noor M.A."/>
            <person name="O'Grady P."/>
            <person name="Pachter L."/>
            <person name="Papaceit M."/>
            <person name="Parisi M.J."/>
            <person name="Parisi M."/>
            <person name="Parts L."/>
            <person name="Pedersen J.S."/>
            <person name="Pesole G."/>
            <person name="Phillippy A.M."/>
            <person name="Ponting C.P."/>
            <person name="Pop M."/>
            <person name="Porcelli D."/>
            <person name="Powell J.R."/>
            <person name="Prohaska S."/>
            <person name="Pruitt K."/>
            <person name="Puig M."/>
            <person name="Quesneville H."/>
            <person name="Ram K.R."/>
            <person name="Rand D."/>
            <person name="Rasmussen M.D."/>
            <person name="Reed L.K."/>
            <person name="Reenan R."/>
            <person name="Reily A."/>
            <person name="Remington K.A."/>
            <person name="Rieger T.T."/>
            <person name="Ritchie M.G."/>
            <person name="Robin C."/>
            <person name="Rogers Y.H."/>
            <person name="Rohde C."/>
            <person name="Rozas J."/>
            <person name="Rubenfield M.J."/>
            <person name="Ruiz A."/>
            <person name="Russo S."/>
            <person name="Salzberg S.L."/>
            <person name="Sanchez-Gracia A."/>
            <person name="Saranga D.J."/>
            <person name="Sato H."/>
            <person name="Schaeffer S.W."/>
            <person name="Schatz M.C."/>
            <person name="Schlenke T."/>
            <person name="Schwartz R."/>
            <person name="Segarra C."/>
            <person name="Singh R.S."/>
            <person name="Sirot L."/>
            <person name="Sirota M."/>
            <person name="Sisneros N.B."/>
            <person name="Smith C.D."/>
            <person name="Smith T.F."/>
            <person name="Spieth J."/>
            <person name="Stage D.E."/>
            <person name="Stark A."/>
            <person name="Stephan W."/>
            <person name="Strausberg R.L."/>
            <person name="Strempel S."/>
            <person name="Sturgill D."/>
            <person name="Sutton G."/>
            <person name="Sutton G.G."/>
            <person name="Tao W."/>
            <person name="Teichmann S."/>
            <person name="Tobari Y.N."/>
            <person name="Tomimura Y."/>
            <person name="Tsolas J.M."/>
            <person name="Valente V.L."/>
            <person name="Venter E."/>
            <person name="Venter J.C."/>
            <person name="Vicario S."/>
            <person name="Vieira F.G."/>
            <person name="Vilella A.J."/>
            <person name="Villasante A."/>
            <person name="Walenz B."/>
            <person name="Wang J."/>
            <person name="Wasserman M."/>
            <person name="Watts T."/>
            <person name="Wilson D."/>
            <person name="Wilson R.K."/>
            <person name="Wing R.A."/>
            <person name="Wolfner M.F."/>
            <person name="Wong A."/>
            <person name="Wong G.K."/>
            <person name="Wu C.I."/>
            <person name="Wu G."/>
            <person name="Yamamoto D."/>
            <person name="Yang H.P."/>
            <person name="Yang S.P."/>
            <person name="Yorke J.A."/>
            <person name="Yoshida K."/>
            <person name="Zdobnov E."/>
            <person name="Zhang P."/>
            <person name="Zhang Y."/>
            <person name="Zimin A.V."/>
            <person name="Baldwin J."/>
            <person name="Abdouelleil A."/>
            <person name="Abdulkadir J."/>
            <person name="Abebe A."/>
            <person name="Abera B."/>
            <person name="Abreu J."/>
            <person name="Acer S.C."/>
            <person name="Aftuck L."/>
            <person name="Alexander A."/>
            <person name="An P."/>
            <person name="Anderson E."/>
            <person name="Anderson S."/>
            <person name="Arachi H."/>
            <person name="Azer M."/>
            <person name="Bachantsang P."/>
            <person name="Barry A."/>
            <person name="Bayul T."/>
            <person name="Berlin A."/>
            <person name="Bessette D."/>
            <person name="Bloom T."/>
            <person name="Blye J."/>
            <person name="Boguslavskiy L."/>
            <person name="Bonnet C."/>
            <person name="Boukhgalter B."/>
            <person name="Bourzgui I."/>
            <person name="Brown A."/>
            <person name="Cahill P."/>
            <person name="Channer S."/>
            <person name="Cheshatsang Y."/>
            <person name="Chuda L."/>
            <person name="Citroen M."/>
            <person name="Collymore A."/>
            <person name="Cooke P."/>
            <person name="Costello M."/>
            <person name="D'Aco K."/>
            <person name="Daza R."/>
            <person name="De Haan G."/>
            <person name="DeGray S."/>
            <person name="DeMaso C."/>
            <person name="Dhargay N."/>
            <person name="Dooley K."/>
            <person name="Dooley E."/>
            <person name="Doricent M."/>
            <person name="Dorje P."/>
            <person name="Dorjee K."/>
            <person name="Dupes A."/>
            <person name="Elong R."/>
            <person name="Falk J."/>
            <person name="Farina A."/>
            <person name="Faro S."/>
            <person name="Ferguson D."/>
            <person name="Fisher S."/>
            <person name="Foley C.D."/>
            <person name="Franke A."/>
            <person name="Friedrich D."/>
            <person name="Gadbois L."/>
            <person name="Gearin G."/>
            <person name="Gearin C.R."/>
            <person name="Giannoukos G."/>
            <person name="Goode T."/>
            <person name="Graham J."/>
            <person name="Grandbois E."/>
            <person name="Grewal S."/>
            <person name="Gyaltsen K."/>
            <person name="Hafez N."/>
            <person name="Hagos B."/>
            <person name="Hall J."/>
            <person name="Henson C."/>
            <person name="Hollinger A."/>
            <person name="Honan T."/>
            <person name="Huard M.D."/>
            <person name="Hughes L."/>
            <person name="Hurhula B."/>
            <person name="Husby M.E."/>
            <person name="Kamat A."/>
            <person name="Kanga B."/>
            <person name="Kashin S."/>
            <person name="Khazanovich D."/>
            <person name="Kisner P."/>
            <person name="Lance K."/>
            <person name="Lara M."/>
            <person name="Lee W."/>
            <person name="Lennon N."/>
            <person name="Letendre F."/>
            <person name="LeVine R."/>
            <person name="Lipovsky A."/>
            <person name="Liu X."/>
            <person name="Liu J."/>
            <person name="Liu S."/>
            <person name="Lokyitsang T."/>
            <person name="Lokyitsang Y."/>
            <person name="Lubonja R."/>
            <person name="Lui A."/>
            <person name="MacDonald P."/>
            <person name="Magnisalis V."/>
            <person name="Maru K."/>
            <person name="Matthews C."/>
            <person name="McCusker W."/>
            <person name="McDonough S."/>
            <person name="Mehta T."/>
            <person name="Meldrim J."/>
            <person name="Meneus L."/>
            <person name="Mihai O."/>
            <person name="Mihalev A."/>
            <person name="Mihova T."/>
            <person name="Mittelman R."/>
            <person name="Mlenga V."/>
            <person name="Montmayeur A."/>
            <person name="Mulrain L."/>
            <person name="Navidi A."/>
            <person name="Naylor J."/>
            <person name="Negash T."/>
            <person name="Nguyen T."/>
            <person name="Nguyen N."/>
            <person name="Nicol R."/>
            <person name="Norbu C."/>
            <person name="Norbu N."/>
            <person name="Novod N."/>
            <person name="O'Neill B."/>
            <person name="Osman S."/>
            <person name="Markiewicz E."/>
            <person name="Oyono O.L."/>
            <person name="Patti C."/>
            <person name="Phunkhang P."/>
            <person name="Pierre F."/>
            <person name="Priest M."/>
            <person name="Raghuraman S."/>
            <person name="Rege F."/>
            <person name="Reyes R."/>
            <person name="Rise C."/>
            <person name="Rogov P."/>
            <person name="Ross K."/>
            <person name="Ryan E."/>
            <person name="Settipalli S."/>
            <person name="Shea T."/>
            <person name="Sherpa N."/>
            <person name="Shi L."/>
            <person name="Shih D."/>
            <person name="Sparrow T."/>
            <person name="Spaulding J."/>
            <person name="Stalker J."/>
            <person name="Stange-Thomann N."/>
            <person name="Stavropoulos S."/>
            <person name="Stone C."/>
            <person name="Strader C."/>
            <person name="Tesfaye S."/>
            <person name="Thomson T."/>
            <person name="Thoulutsang Y."/>
            <person name="Thoulutsang D."/>
            <person name="Topham K."/>
            <person name="Topping I."/>
            <person name="Tsamla T."/>
            <person name="Vassiliev H."/>
            <person name="Vo A."/>
            <person name="Wangchuk T."/>
            <person name="Wangdi T."/>
            <person name="Weiand M."/>
            <person name="Wilkinson J."/>
            <person name="Wilson A."/>
            <person name="Yadav S."/>
            <person name="Young G."/>
            <person name="Yu Q."/>
            <person name="Zembek L."/>
            <person name="Zhong D."/>
            <person name="Zimmer A."/>
            <person name="Zwirko Z."/>
            <person name="Jaffe D.B."/>
            <person name="Alvarez P."/>
            <person name="Brockman W."/>
            <person name="Butler J."/>
            <person name="Chin C."/>
            <person name="Gnerre S."/>
            <person name="Grabherr M."/>
            <person name="Kleber M."/>
            <person name="Mauceli E."/>
            <person name="MacCallum I."/>
        </authorList>
    </citation>
    <scope>NUCLEOTIDE SEQUENCE [LARGE SCALE GENOMIC DNA]</scope>
    <source>
        <strain evidence="2">Tucson 14024-0371.13</strain>
    </source>
</reference>
<dbReference type="AlphaFoldDB" id="A0A0P8YJ35"/>
<dbReference type="InParanoid" id="A0A0P8YJ35"/>
<evidence type="ECO:0000313" key="2">
    <source>
        <dbReference type="Proteomes" id="UP000007801"/>
    </source>
</evidence>
<evidence type="ECO:0000313" key="1">
    <source>
        <dbReference type="EMBL" id="KPU79000.1"/>
    </source>
</evidence>
<protein>
    <submittedName>
        <fullName evidence="1">Uncharacterized protein</fullName>
    </submittedName>
</protein>
<dbReference type="EMBL" id="CH902618">
    <property type="protein sequence ID" value="KPU79000.1"/>
    <property type="molecule type" value="Genomic_DNA"/>
</dbReference>
<proteinExistence type="predicted"/>
<dbReference type="Proteomes" id="UP000007801">
    <property type="component" value="Unassembled WGS sequence"/>
</dbReference>